<keyword evidence="4" id="KW-0201">Cytochrome c-type biogenesis</keyword>
<dbReference type="RefSeq" id="WP_201074577.1">
    <property type="nucleotide sequence ID" value="NZ_CP067420.1"/>
</dbReference>
<feature type="transmembrane region" description="Helical" evidence="7">
    <location>
        <begin position="64"/>
        <end position="90"/>
    </location>
</feature>
<evidence type="ECO:0000256" key="7">
    <source>
        <dbReference type="SAM" id="Phobius"/>
    </source>
</evidence>
<keyword evidence="10" id="KW-1185">Reference proteome</keyword>
<comment type="similarity">
    <text evidence="2">Belongs to the DsbD family.</text>
</comment>
<organism evidence="9 10">
    <name type="scientific">Skermanella cutis</name>
    <dbReference type="NCBI Taxonomy" id="2775420"/>
    <lineage>
        <taxon>Bacteria</taxon>
        <taxon>Pseudomonadati</taxon>
        <taxon>Pseudomonadota</taxon>
        <taxon>Alphaproteobacteria</taxon>
        <taxon>Rhodospirillales</taxon>
        <taxon>Azospirillaceae</taxon>
        <taxon>Skermanella</taxon>
    </lineage>
</organism>
<dbReference type="InterPro" id="IPR003834">
    <property type="entry name" value="Cyt_c_assmbl_TM_dom"/>
</dbReference>
<keyword evidence="5 7" id="KW-1133">Transmembrane helix</keyword>
<dbReference type="EMBL" id="CP067420">
    <property type="protein sequence ID" value="QQP88953.1"/>
    <property type="molecule type" value="Genomic_DNA"/>
</dbReference>
<evidence type="ECO:0000256" key="1">
    <source>
        <dbReference type="ARBA" id="ARBA00004141"/>
    </source>
</evidence>
<dbReference type="Pfam" id="PF02683">
    <property type="entry name" value="DsbD_TM"/>
    <property type="match status" value="1"/>
</dbReference>
<evidence type="ECO:0000256" key="3">
    <source>
        <dbReference type="ARBA" id="ARBA00022692"/>
    </source>
</evidence>
<evidence type="ECO:0000313" key="9">
    <source>
        <dbReference type="EMBL" id="QQP88953.1"/>
    </source>
</evidence>
<feature type="domain" description="Cytochrome C biogenesis protein transmembrane" evidence="8">
    <location>
        <begin position="9"/>
        <end position="234"/>
    </location>
</feature>
<sequence length="255" mass="25803">MGIDITWTGALAAGLLSFASPCVLPLVPAYLCFLGGVSLDRLTGGEGTDAEGGGGPPPGTQARVFAAALAFVLGFATVFVALGATASALGRLVADHLEPLSRIAGAMIVLLGLHYLGVFRVTALYRDWRIDPGSRAAGSLAGAYLVGLAFAFGWTPCVGPVLAAILFVAGGEADAARGALLLAVYAAGIGIPFLAAALVVRPFLRLAKRLRRHMPVVEGVIGLSLIGTGALMLSGTMPAVAGWLLDAMPALGRIG</sequence>
<evidence type="ECO:0000256" key="2">
    <source>
        <dbReference type="ARBA" id="ARBA00006143"/>
    </source>
</evidence>
<reference evidence="9" key="1">
    <citation type="submission" date="2021-02" db="EMBL/GenBank/DDBJ databases">
        <title>Skermanella TT6 skin isolate.</title>
        <authorList>
            <person name="Lee K."/>
            <person name="Ganzorig M."/>
        </authorList>
    </citation>
    <scope>NUCLEOTIDE SEQUENCE</scope>
    <source>
        <strain evidence="9">TT6</strain>
    </source>
</reference>
<feature type="transmembrane region" description="Helical" evidence="7">
    <location>
        <begin position="220"/>
        <end position="245"/>
    </location>
</feature>
<name>A0ABX7B6E9_9PROT</name>
<evidence type="ECO:0000256" key="5">
    <source>
        <dbReference type="ARBA" id="ARBA00022989"/>
    </source>
</evidence>
<proteinExistence type="inferred from homology"/>
<keyword evidence="3 7" id="KW-0812">Transmembrane</keyword>
<feature type="transmembrane region" description="Helical" evidence="7">
    <location>
        <begin position="102"/>
        <end position="123"/>
    </location>
</feature>
<gene>
    <name evidence="9" type="ORF">IGS68_23550</name>
</gene>
<evidence type="ECO:0000256" key="6">
    <source>
        <dbReference type="ARBA" id="ARBA00023136"/>
    </source>
</evidence>
<evidence type="ECO:0000259" key="8">
    <source>
        <dbReference type="Pfam" id="PF02683"/>
    </source>
</evidence>
<dbReference type="PANTHER" id="PTHR31272">
    <property type="entry name" value="CYTOCHROME C-TYPE BIOGENESIS PROTEIN HI_1454-RELATED"/>
    <property type="match status" value="1"/>
</dbReference>
<keyword evidence="6 7" id="KW-0472">Membrane</keyword>
<dbReference type="Proteomes" id="UP000595197">
    <property type="component" value="Chromosome"/>
</dbReference>
<accession>A0ABX7B6E9</accession>
<feature type="transmembrane region" description="Helical" evidence="7">
    <location>
        <begin position="143"/>
        <end position="168"/>
    </location>
</feature>
<feature type="transmembrane region" description="Helical" evidence="7">
    <location>
        <begin position="180"/>
        <end position="200"/>
    </location>
</feature>
<dbReference type="InterPro" id="IPR051790">
    <property type="entry name" value="Cytochrome_c-biogenesis_DsbD"/>
</dbReference>
<protein>
    <submittedName>
        <fullName evidence="9">Cytochrome c biogenesis protein CcdA</fullName>
    </submittedName>
</protein>
<dbReference type="PANTHER" id="PTHR31272:SF4">
    <property type="entry name" value="CYTOCHROME C-TYPE BIOGENESIS PROTEIN HI_1454-RELATED"/>
    <property type="match status" value="1"/>
</dbReference>
<comment type="subcellular location">
    <subcellularLocation>
        <location evidence="1">Membrane</location>
        <topology evidence="1">Multi-pass membrane protein</topology>
    </subcellularLocation>
</comment>
<evidence type="ECO:0000313" key="10">
    <source>
        <dbReference type="Proteomes" id="UP000595197"/>
    </source>
</evidence>
<evidence type="ECO:0000256" key="4">
    <source>
        <dbReference type="ARBA" id="ARBA00022748"/>
    </source>
</evidence>